<dbReference type="AlphaFoldDB" id="A0A383ANN4"/>
<dbReference type="Gene3D" id="3.40.50.1820">
    <property type="entry name" value="alpha/beta hydrolase"/>
    <property type="match status" value="1"/>
</dbReference>
<dbReference type="EMBL" id="UINC01193757">
    <property type="protein sequence ID" value="SVE09526.1"/>
    <property type="molecule type" value="Genomic_DNA"/>
</dbReference>
<feature type="non-terminal residue" evidence="1">
    <location>
        <position position="1"/>
    </location>
</feature>
<feature type="non-terminal residue" evidence="1">
    <location>
        <position position="250"/>
    </location>
</feature>
<dbReference type="InterPro" id="IPR027417">
    <property type="entry name" value="P-loop_NTPase"/>
</dbReference>
<protein>
    <submittedName>
        <fullName evidence="1">Uncharacterized protein</fullName>
    </submittedName>
</protein>
<evidence type="ECO:0000313" key="1">
    <source>
        <dbReference type="EMBL" id="SVE09526.1"/>
    </source>
</evidence>
<dbReference type="SUPFAM" id="SSF53474">
    <property type="entry name" value="alpha/beta-Hydrolases"/>
    <property type="match status" value="1"/>
</dbReference>
<dbReference type="SUPFAM" id="SSF52540">
    <property type="entry name" value="P-loop containing nucleoside triphosphate hydrolases"/>
    <property type="match status" value="1"/>
</dbReference>
<name>A0A383ANN4_9ZZZZ</name>
<organism evidence="1">
    <name type="scientific">marine metagenome</name>
    <dbReference type="NCBI Taxonomy" id="408172"/>
    <lineage>
        <taxon>unclassified sequences</taxon>
        <taxon>metagenomes</taxon>
        <taxon>ecological metagenomes</taxon>
    </lineage>
</organism>
<sequence length="250" mass="27207">EMDSFNELQRVSASPENAFRTSVVTAGIDVRDRLPLVTVPTLVLHSREELQVLFEWGRQVAALIPGARLVPLSSKNHMLQENEPAWPVFISEVRKFLGVDESYAQPAVAAAPPQSSSVSASTETGEEAEALSLILGMDDVSLRRFSVVPGYAKFDEVTRNVFKEARQKICGGLGQPTGKREGYLFAAAAGSGKTYFAVQTVASLPGNVRYHELNLANLTKAKLLAELREMDDFSEPCLGLIDEVDAKPEG</sequence>
<accession>A0A383ANN4</accession>
<proteinExistence type="predicted"/>
<reference evidence="1" key="1">
    <citation type="submission" date="2018-05" db="EMBL/GenBank/DDBJ databases">
        <authorList>
            <person name="Lanie J.A."/>
            <person name="Ng W.-L."/>
            <person name="Kazmierczak K.M."/>
            <person name="Andrzejewski T.M."/>
            <person name="Davidsen T.M."/>
            <person name="Wayne K.J."/>
            <person name="Tettelin H."/>
            <person name="Glass J.I."/>
            <person name="Rusch D."/>
            <person name="Podicherti R."/>
            <person name="Tsui H.-C.T."/>
            <person name="Winkler M.E."/>
        </authorList>
    </citation>
    <scope>NUCLEOTIDE SEQUENCE</scope>
</reference>
<gene>
    <name evidence="1" type="ORF">METZ01_LOCUS462380</name>
</gene>
<dbReference type="InterPro" id="IPR029058">
    <property type="entry name" value="AB_hydrolase_fold"/>
</dbReference>